<protein>
    <submittedName>
        <fullName evidence="1">Uncharacterized protein</fullName>
    </submittedName>
</protein>
<evidence type="ECO:0000313" key="1">
    <source>
        <dbReference type="EMBL" id="QIB67343.1"/>
    </source>
</evidence>
<organism evidence="1 2">
    <name type="scientific">Kineobactrum salinum</name>
    <dbReference type="NCBI Taxonomy" id="2708301"/>
    <lineage>
        <taxon>Bacteria</taxon>
        <taxon>Pseudomonadati</taxon>
        <taxon>Pseudomonadota</taxon>
        <taxon>Gammaproteobacteria</taxon>
        <taxon>Cellvibrionales</taxon>
        <taxon>Halieaceae</taxon>
        <taxon>Kineobactrum</taxon>
    </lineage>
</organism>
<proteinExistence type="predicted"/>
<sequence length="147" mass="16197">MEYLLIAFILLVALAPLSHFVPSKRQRRQAQLREAAALAGLFVEFRPLPGSGPDTGNDPPVIYYGLRLAPSPGRGRRRSAWLRQGDNWRGVASREVPPAPLQGCPPPVLAASIDEASCGIYWREDGDTATVAVLRDILQRWQLQLDA</sequence>
<reference evidence="1 2" key="1">
    <citation type="submission" date="2020-02" db="EMBL/GenBank/DDBJ databases">
        <title>Genome sequencing for Kineobactrum sp. M2.</title>
        <authorList>
            <person name="Park S.-J."/>
        </authorList>
    </citation>
    <scope>NUCLEOTIDE SEQUENCE [LARGE SCALE GENOMIC DNA]</scope>
    <source>
        <strain evidence="1 2">M2</strain>
    </source>
</reference>
<dbReference type="EMBL" id="CP048711">
    <property type="protein sequence ID" value="QIB67343.1"/>
    <property type="molecule type" value="Genomic_DNA"/>
</dbReference>
<dbReference type="Proteomes" id="UP000477680">
    <property type="component" value="Chromosome"/>
</dbReference>
<gene>
    <name evidence="1" type="ORF">G3T16_20030</name>
</gene>
<keyword evidence="2" id="KW-1185">Reference proteome</keyword>
<name>A0A6C0U653_9GAMM</name>
<dbReference type="AlphaFoldDB" id="A0A6C0U653"/>
<accession>A0A6C0U653</accession>
<evidence type="ECO:0000313" key="2">
    <source>
        <dbReference type="Proteomes" id="UP000477680"/>
    </source>
</evidence>
<dbReference type="KEGG" id="kim:G3T16_20030"/>